<accession>A0A6G8KZ87</accession>
<dbReference type="PANTHER" id="PTHR10742:SF410">
    <property type="entry name" value="LYSINE-SPECIFIC HISTONE DEMETHYLASE 2"/>
    <property type="match status" value="1"/>
</dbReference>
<dbReference type="KEGG" id="blut:EW640_13200"/>
<evidence type="ECO:0000313" key="3">
    <source>
        <dbReference type="Proteomes" id="UP000501518"/>
    </source>
</evidence>
<reference evidence="2 3" key="1">
    <citation type="submission" date="2019-02" db="EMBL/GenBank/DDBJ databases">
        <title>Complete Genome Sequence and Methylome Analysis of Brevibacterium luteolum NEB1784.</title>
        <authorList>
            <person name="Fomenkov A."/>
            <person name="Roberts R.J."/>
        </authorList>
    </citation>
    <scope>NUCLEOTIDE SEQUENCE [LARGE SCALE GENOMIC DNA]</scope>
    <source>
        <strain evidence="2 3">NEB1784</strain>
    </source>
</reference>
<feature type="domain" description="Amine oxidase" evidence="1">
    <location>
        <begin position="12"/>
        <end position="435"/>
    </location>
</feature>
<dbReference type="InterPro" id="IPR002937">
    <property type="entry name" value="Amino_oxidase"/>
</dbReference>
<name>A0A6G8KZ87_9MICO</name>
<dbReference type="SUPFAM" id="SSF51905">
    <property type="entry name" value="FAD/NAD(P)-binding domain"/>
    <property type="match status" value="1"/>
</dbReference>
<organism evidence="2 3">
    <name type="scientific">Brevibacterium luteolum</name>
    <dbReference type="NCBI Taxonomy" id="199591"/>
    <lineage>
        <taxon>Bacteria</taxon>
        <taxon>Bacillati</taxon>
        <taxon>Actinomycetota</taxon>
        <taxon>Actinomycetes</taxon>
        <taxon>Micrococcales</taxon>
        <taxon>Brevibacteriaceae</taxon>
        <taxon>Brevibacterium</taxon>
    </lineage>
</organism>
<dbReference type="EMBL" id="CP035810">
    <property type="protein sequence ID" value="QIN30112.1"/>
    <property type="molecule type" value="Genomic_DNA"/>
</dbReference>
<dbReference type="AlphaFoldDB" id="A0A6G8KZ87"/>
<gene>
    <name evidence="2" type="ORF">EW640_13200</name>
</gene>
<dbReference type="Gene3D" id="3.50.50.60">
    <property type="entry name" value="FAD/NAD(P)-binding domain"/>
    <property type="match status" value="1"/>
</dbReference>
<evidence type="ECO:0000313" key="2">
    <source>
        <dbReference type="EMBL" id="QIN30112.1"/>
    </source>
</evidence>
<dbReference type="InterPro" id="IPR050281">
    <property type="entry name" value="Flavin_monoamine_oxidase"/>
</dbReference>
<dbReference type="Pfam" id="PF01593">
    <property type="entry name" value="Amino_oxidase"/>
    <property type="match status" value="1"/>
</dbReference>
<dbReference type="PRINTS" id="PR00419">
    <property type="entry name" value="ADXRDTASE"/>
</dbReference>
<dbReference type="GO" id="GO:0016491">
    <property type="term" value="F:oxidoreductase activity"/>
    <property type="evidence" value="ECO:0007669"/>
    <property type="project" value="InterPro"/>
</dbReference>
<evidence type="ECO:0000259" key="1">
    <source>
        <dbReference type="Pfam" id="PF01593"/>
    </source>
</evidence>
<dbReference type="RefSeq" id="WP_165884497.1">
    <property type="nucleotide sequence ID" value="NZ_CP035810.1"/>
</dbReference>
<dbReference type="PANTHER" id="PTHR10742">
    <property type="entry name" value="FLAVIN MONOAMINE OXIDASE"/>
    <property type="match status" value="1"/>
</dbReference>
<dbReference type="InterPro" id="IPR036188">
    <property type="entry name" value="FAD/NAD-bd_sf"/>
</dbReference>
<proteinExistence type="predicted"/>
<protein>
    <submittedName>
        <fullName evidence="2">FAD-dependent oxidoreductase</fullName>
    </submittedName>
</protein>
<dbReference type="Proteomes" id="UP000501518">
    <property type="component" value="Chromosome"/>
</dbReference>
<sequence length="449" mass="48867">MTSRVLIIGAGFAGLTAARELEALGAEVEIFEARDRVGGRAWTTELLGHTLELGATWVHWMQPFVWTEIVRYNQKLVASPDYEKAMWLGGGEVHAGSEEDLDTTLQRPQAKIFEDSQEFFPFPHDPLYVLSADYDGDPDVAERFRAADAGSVLDALRNGDYSQEEIDVCDAYWSAGYNGYTATASPLMAKHWAALSDHRLSLLDEQTLKFKLAGGMRGLYDNIAADVRGPIHLSSPVATIEHGDGARLTLADGRVVDGDAVICTVPVGALPGVEFSPALPEAMRSVVETGTNSTGFKIWIKIKGHHNFIATAPQPSPIAMTKAEYFLDDDTTILVGFGADHTAIDLTDTAQVQEILRQWDPEITVVDSGGHDWSADQWSGQTWATIRSGQFINGWSTFLDTDSALYFAGADYAKGWNGVVVDGAIESGITTARRAHRETAAVRTERSAS</sequence>